<dbReference type="EMBL" id="PFKI01000289">
    <property type="protein sequence ID" value="PIY18570.1"/>
    <property type="molecule type" value="Genomic_DNA"/>
</dbReference>
<dbReference type="AlphaFoldDB" id="A0A2M7NYX3"/>
<dbReference type="Proteomes" id="UP000231028">
    <property type="component" value="Unassembled WGS sequence"/>
</dbReference>
<accession>A0A2M7NYX3</accession>
<comment type="caution">
    <text evidence="2">The sequence shown here is derived from an EMBL/GenBank/DDBJ whole genome shotgun (WGS) entry which is preliminary data.</text>
</comment>
<organism evidence="2 3">
    <name type="scientific">Candidatus Desantisbacteria bacterium CG_4_10_14_3_um_filter_40_18</name>
    <dbReference type="NCBI Taxonomy" id="1974544"/>
    <lineage>
        <taxon>Bacteria</taxon>
        <taxon>Candidatus Desantisiibacteriota</taxon>
    </lineage>
</organism>
<evidence type="ECO:0000256" key="1">
    <source>
        <dbReference type="SAM" id="MobiDB-lite"/>
    </source>
</evidence>
<evidence type="ECO:0000313" key="3">
    <source>
        <dbReference type="Proteomes" id="UP000231028"/>
    </source>
</evidence>
<sequence>MPKLSNSHYGFSDSPQRRGGTENNLKKQADGMQIFINSQNNASNFQKSAFSHIQIRDLSFDFPLCLRGELLCVYAVKMS</sequence>
<gene>
    <name evidence="2" type="ORF">COZ13_09880</name>
</gene>
<evidence type="ECO:0000313" key="2">
    <source>
        <dbReference type="EMBL" id="PIY18570.1"/>
    </source>
</evidence>
<proteinExistence type="predicted"/>
<feature type="region of interest" description="Disordered" evidence="1">
    <location>
        <begin position="1"/>
        <end position="25"/>
    </location>
</feature>
<protein>
    <submittedName>
        <fullName evidence="2">Uncharacterized protein</fullName>
    </submittedName>
</protein>
<name>A0A2M7NYX3_9BACT</name>
<feature type="compositionally biased region" description="Basic and acidic residues" evidence="1">
    <location>
        <begin position="15"/>
        <end position="25"/>
    </location>
</feature>
<reference evidence="3" key="1">
    <citation type="submission" date="2017-09" db="EMBL/GenBank/DDBJ databases">
        <title>Depth-based differentiation of microbial function through sediment-hosted aquifers and enrichment of novel symbionts in the deep terrestrial subsurface.</title>
        <authorList>
            <person name="Probst A.J."/>
            <person name="Ladd B."/>
            <person name="Jarett J.K."/>
            <person name="Geller-Mcgrath D.E."/>
            <person name="Sieber C.M.K."/>
            <person name="Emerson J.B."/>
            <person name="Anantharaman K."/>
            <person name="Thomas B.C."/>
            <person name="Malmstrom R."/>
            <person name="Stieglmeier M."/>
            <person name="Klingl A."/>
            <person name="Woyke T."/>
            <person name="Ryan C.M."/>
            <person name="Banfield J.F."/>
        </authorList>
    </citation>
    <scope>NUCLEOTIDE SEQUENCE [LARGE SCALE GENOMIC DNA]</scope>
</reference>